<comment type="caution">
    <text evidence="1">The sequence shown here is derived from an EMBL/GenBank/DDBJ whole genome shotgun (WGS) entry which is preliminary data.</text>
</comment>
<name>A0A9P1FWN5_9DINO</name>
<keyword evidence="3" id="KW-1185">Reference proteome</keyword>
<evidence type="ECO:0000313" key="3">
    <source>
        <dbReference type="Proteomes" id="UP001152797"/>
    </source>
</evidence>
<proteinExistence type="predicted"/>
<sequence>MTSLLDSTAHFSDRCARLGLTVGFVAALGAAGVDSLSRLAFIVGQPGQPIQNQDVDDFIQRSLGRAGTIAEASSLKRLTFEAHTYLVATLRQQVDHSEDSQPRRVAFAERTQRMEALRAELRGIDIRGELEPAHGLLDKTCKMFDDNTIRWLEPSTCISRSMEVQGATKARELTLEKGALILKSDDKQTCSTDSEIKLHYAFTRRAVALAFARIMTFQQHSAWETFLFESLHREVPPGYTKASLAQVVSCDKAAWSRLATLNCQVREDANGNFPLGEGCYKWIWFVIGSTSTLAGVLQLMQLGVKFGLRRQPRGAKLPPMLPAFQQSAVFFAEGPSQIPCSLMAKLTTDITLRTDTCVVFGADKKHTIIYELELCAAVLALDFWASVMQGGLQVCFGDNDGVRFSLIRGTGASFVASWLMEYHLNQEADNNLCLWFARVPTEANISDFPSRGAYHPMLTGRCDQSVEASACFELLKCKFVAGNAQ</sequence>
<dbReference type="AlphaFoldDB" id="A0A9P1FWN5"/>
<reference evidence="2 3" key="2">
    <citation type="submission" date="2024-05" db="EMBL/GenBank/DDBJ databases">
        <authorList>
            <person name="Chen Y."/>
            <person name="Shah S."/>
            <person name="Dougan E. K."/>
            <person name="Thang M."/>
            <person name="Chan C."/>
        </authorList>
    </citation>
    <scope>NUCLEOTIDE SEQUENCE [LARGE SCALE GENOMIC DNA]</scope>
</reference>
<evidence type="ECO:0000313" key="1">
    <source>
        <dbReference type="EMBL" id="CAI3989017.1"/>
    </source>
</evidence>
<evidence type="ECO:0000313" key="2">
    <source>
        <dbReference type="EMBL" id="CAL4776329.1"/>
    </source>
</evidence>
<gene>
    <name evidence="1" type="ORF">C1SCF055_LOCUS16119</name>
</gene>
<reference evidence="1" key="1">
    <citation type="submission" date="2022-10" db="EMBL/GenBank/DDBJ databases">
        <authorList>
            <person name="Chen Y."/>
            <person name="Dougan E. K."/>
            <person name="Chan C."/>
            <person name="Rhodes N."/>
            <person name="Thang M."/>
        </authorList>
    </citation>
    <scope>NUCLEOTIDE SEQUENCE</scope>
</reference>
<dbReference type="EMBL" id="CAMXCT020001325">
    <property type="protein sequence ID" value="CAL1142392.1"/>
    <property type="molecule type" value="Genomic_DNA"/>
</dbReference>
<dbReference type="EMBL" id="CAMXCT010001325">
    <property type="protein sequence ID" value="CAI3989017.1"/>
    <property type="molecule type" value="Genomic_DNA"/>
</dbReference>
<dbReference type="Proteomes" id="UP001152797">
    <property type="component" value="Unassembled WGS sequence"/>
</dbReference>
<dbReference type="OrthoDB" id="446902at2759"/>
<accession>A0A9P1FWN5</accession>
<dbReference type="EMBL" id="CAMXCT030001325">
    <property type="protein sequence ID" value="CAL4776329.1"/>
    <property type="molecule type" value="Genomic_DNA"/>
</dbReference>
<organism evidence="1">
    <name type="scientific">Cladocopium goreaui</name>
    <dbReference type="NCBI Taxonomy" id="2562237"/>
    <lineage>
        <taxon>Eukaryota</taxon>
        <taxon>Sar</taxon>
        <taxon>Alveolata</taxon>
        <taxon>Dinophyceae</taxon>
        <taxon>Suessiales</taxon>
        <taxon>Symbiodiniaceae</taxon>
        <taxon>Cladocopium</taxon>
    </lineage>
</organism>
<protein>
    <submittedName>
        <fullName evidence="1">Uncharacterized protein</fullName>
    </submittedName>
</protein>